<dbReference type="InParanoid" id="Q38CM8"/>
<reference evidence="1 2" key="1">
    <citation type="journal article" date="2005" name="Science">
        <title>Comparative genomics of trypanosomatid parasitic protozoa.</title>
        <authorList>
            <person name="El-Sayed N.M."/>
            <person name="Myler P.J."/>
            <person name="Blandin G."/>
            <person name="Berriman M."/>
            <person name="Crabtree J."/>
            <person name="Aggarwal G."/>
            <person name="Caler E."/>
            <person name="Renauld H."/>
            <person name="Worthey E.A."/>
            <person name="Hertz-Fowler C."/>
            <person name="Ghedin E."/>
            <person name="Peacock C."/>
            <person name="Bartholomeu D.C."/>
            <person name="Haas B.J."/>
            <person name="Tran A.N."/>
            <person name="Wortman J.R."/>
            <person name="Alsmark U.C."/>
            <person name="Angiuoli S."/>
            <person name="Anupama A."/>
            <person name="Badger J."/>
            <person name="Bringaud F."/>
            <person name="Cadag E."/>
            <person name="Carlton J.M."/>
            <person name="Cerqueira G.C."/>
            <person name="Creasy T."/>
            <person name="Delcher A.L."/>
            <person name="Djikeng A."/>
            <person name="Embley T.M."/>
            <person name="Hauser C."/>
            <person name="Ivens A.C."/>
            <person name="Kummerfeld S.K."/>
            <person name="Pereira-Leal J.B."/>
            <person name="Nilsson D."/>
            <person name="Peterson J."/>
            <person name="Salzberg S.L."/>
            <person name="Shallom J."/>
            <person name="Silva J.C."/>
            <person name="Sundaram J."/>
            <person name="Westenberger S."/>
            <person name="White O."/>
            <person name="Melville S.E."/>
            <person name="Donelson J.E."/>
            <person name="Andersson B."/>
            <person name="Stuart K.D."/>
            <person name="Hall N."/>
        </authorList>
    </citation>
    <scope>NUCLEOTIDE SEQUENCE [LARGE SCALE GENOMIC DNA]</scope>
    <source>
        <strain evidence="1 2">927/4 GUTat10.1</strain>
    </source>
</reference>
<sequence>MCKSMTVEVFEFGTANTRFPFLSPSIAHSLSYSHLPMQLFEVILFFLTFRFVQPPPLL</sequence>
<dbReference type="GeneID" id="3661467"/>
<evidence type="ECO:0000313" key="1">
    <source>
        <dbReference type="EMBL" id="EAN77442.1"/>
    </source>
</evidence>
<dbReference type="AlphaFoldDB" id="Q38CM8"/>
<dbReference type="EMBL" id="CM000207">
    <property type="protein sequence ID" value="EAN77442.1"/>
    <property type="molecule type" value="Genomic_DNA"/>
</dbReference>
<organism evidence="1 2">
    <name type="scientific">Trypanosoma brucei brucei (strain 927/4 GUTat10.1)</name>
    <dbReference type="NCBI Taxonomy" id="185431"/>
    <lineage>
        <taxon>Eukaryota</taxon>
        <taxon>Discoba</taxon>
        <taxon>Euglenozoa</taxon>
        <taxon>Kinetoplastea</taxon>
        <taxon>Metakinetoplastina</taxon>
        <taxon>Trypanosomatida</taxon>
        <taxon>Trypanosomatidae</taxon>
        <taxon>Trypanosoma</taxon>
    </lineage>
</organism>
<protein>
    <submittedName>
        <fullName evidence="1">Uncharacterized protein</fullName>
    </submittedName>
</protein>
<dbReference type="RefSeq" id="XP_827772.1">
    <property type="nucleotide sequence ID" value="XM_822679.1"/>
</dbReference>
<proteinExistence type="predicted"/>
<evidence type="ECO:0000313" key="2">
    <source>
        <dbReference type="Proteomes" id="UP000008524"/>
    </source>
</evidence>
<dbReference type="PaxDb" id="5691-EAN77442"/>
<accession>Q38CM8</accession>
<reference evidence="1 2" key="2">
    <citation type="journal article" date="2005" name="Science">
        <title>The genome of the African trypanosome Trypanosoma brucei.</title>
        <authorList>
            <person name="Berriman M."/>
            <person name="Ghedin E."/>
            <person name="Hertz-Fowler C."/>
            <person name="Blandin G."/>
            <person name="Renauld H."/>
            <person name="Bartholomeu D.C."/>
            <person name="Lennard N.J."/>
            <person name="Caler E."/>
            <person name="Hamlin N.E."/>
            <person name="Haas B."/>
            <person name="Bohme U."/>
            <person name="Hannick L."/>
            <person name="Aslett M.A."/>
            <person name="Shallom J."/>
            <person name="Marcello L."/>
            <person name="Hou L."/>
            <person name="Wickstead B."/>
            <person name="Alsmark U.C."/>
            <person name="Arrowsmith C."/>
            <person name="Atkin R.J."/>
            <person name="Barron A.J."/>
            <person name="Bringaud F."/>
            <person name="Brooks K."/>
            <person name="Carrington M."/>
            <person name="Cherevach I."/>
            <person name="Chillingworth T.J."/>
            <person name="Churcher C."/>
            <person name="Clark L.N."/>
            <person name="Corton C.H."/>
            <person name="Cronin A."/>
            <person name="Davies R.M."/>
            <person name="Doggett J."/>
            <person name="Djikeng A."/>
            <person name="Feldblyum T."/>
            <person name="Field M.C."/>
            <person name="Fraser A."/>
            <person name="Goodhead I."/>
            <person name="Hance Z."/>
            <person name="Harper D."/>
            <person name="Harris B.R."/>
            <person name="Hauser H."/>
            <person name="Hostetler J."/>
            <person name="Ivens A."/>
            <person name="Jagels K."/>
            <person name="Johnson D."/>
            <person name="Johnson J."/>
            <person name="Jones K."/>
            <person name="Kerhornou A.X."/>
            <person name="Koo H."/>
            <person name="Larke N."/>
            <person name="Landfear S."/>
            <person name="Larkin C."/>
            <person name="Leech V."/>
            <person name="Line A."/>
            <person name="Lord A."/>
            <person name="Macleod A."/>
            <person name="Mooney P.J."/>
            <person name="Moule S."/>
            <person name="Martin D.M."/>
            <person name="Morgan G.W."/>
            <person name="Mungall K."/>
            <person name="Norbertczak H."/>
            <person name="Ormond D."/>
            <person name="Pai G."/>
            <person name="Peacock C.S."/>
            <person name="Peterson J."/>
            <person name="Quail M.A."/>
            <person name="Rabbinowitsch E."/>
            <person name="Rajandream M.A."/>
            <person name="Reitter C."/>
            <person name="Salzberg S.L."/>
            <person name="Sanders M."/>
            <person name="Schobel S."/>
            <person name="Sharp S."/>
            <person name="Simmonds M."/>
            <person name="Simpson A.J."/>
            <person name="Tallon L."/>
            <person name="Turner C.M."/>
            <person name="Tait A."/>
            <person name="Tivey A.R."/>
            <person name="Van Aken S."/>
            <person name="Walker D."/>
            <person name="Wanless D."/>
            <person name="Wang S."/>
            <person name="White B."/>
            <person name="White O."/>
            <person name="Whitehead S."/>
            <person name="Woodward J."/>
            <person name="Wortman J."/>
            <person name="Adams M.D."/>
            <person name="Embley T.M."/>
            <person name="Gull K."/>
            <person name="Ullu E."/>
            <person name="Barry J.D."/>
            <person name="Fairlamb A.H."/>
            <person name="Opperdoes F."/>
            <person name="Barrell B.G."/>
            <person name="Donelson J.E."/>
            <person name="Hall N."/>
            <person name="Fraser C.M."/>
            <person name="Melville S.E."/>
            <person name="El-Sayed N.M."/>
        </authorList>
    </citation>
    <scope>NUCLEOTIDE SEQUENCE [LARGE SCALE GENOMIC DNA]</scope>
    <source>
        <strain evidence="1 2">927/4 GUTat10.1</strain>
    </source>
</reference>
<dbReference type="KEGG" id="tbr:Tb09.v1.0980"/>
<keyword evidence="2" id="KW-1185">Reference proteome</keyword>
<dbReference type="Proteomes" id="UP000008524">
    <property type="component" value="Chromosome 9"/>
</dbReference>
<name>Q38CM8_TRYB2</name>
<gene>
    <name evidence="1" type="ORF">Tb09.v1.0980</name>
</gene>